<dbReference type="Proteomes" id="UP000031829">
    <property type="component" value="Chromosome"/>
</dbReference>
<dbReference type="InterPro" id="IPR051324">
    <property type="entry name" value="Stress/Tellurium_Resist"/>
</dbReference>
<sequence>MAINLQKGQKIDLTKGREGLSSITVGLGWDPVKKRSFFGFGGNGPSIDCDASVLMLNSNDKLVSNSAVVYFGNRHSNCGSVKHSGDNLTGAGEGDDEQIFVDLKKVPGNVHKLVFVVNIYQCVERNQDFGMIKNAFIRVVDSAKNEELVYFNLSEDHSGATALFAGEIYRDGNEWKFSATGDATRDTGLGEIANKYTK</sequence>
<dbReference type="GeneID" id="93643126"/>
<dbReference type="Gene3D" id="2.60.60.30">
    <property type="entry name" value="sav2460 like domains"/>
    <property type="match status" value="1"/>
</dbReference>
<organism evidence="1 2">
    <name type="scientific">Priestia megaterium (strain ATCC 14581 / DSM 32 / CCUG 1817 / JCM 2506 / NBRC 15308 / NCIMB 9376 / NCTC 10342 / NRRL B-14308 / VKM B-512 / Ford 19)</name>
    <name type="common">Bacillus megaterium</name>
    <dbReference type="NCBI Taxonomy" id="1348623"/>
    <lineage>
        <taxon>Bacteria</taxon>
        <taxon>Bacillati</taxon>
        <taxon>Bacillota</taxon>
        <taxon>Bacilli</taxon>
        <taxon>Bacillales</taxon>
        <taxon>Bacillaceae</taxon>
        <taxon>Priestia</taxon>
    </lineage>
</organism>
<reference evidence="1 2" key="1">
    <citation type="journal article" date="2015" name="Genome Announc.">
        <title>Complete genome sequences for 35 biothreat assay-relevant bacillus species.</title>
        <authorList>
            <person name="Johnson S.L."/>
            <person name="Daligault H.E."/>
            <person name="Davenport K.W."/>
            <person name="Jaissle J."/>
            <person name="Frey K.G."/>
            <person name="Ladner J.T."/>
            <person name="Broomall S.M."/>
            <person name="Bishop-Lilly K.A."/>
            <person name="Bruce D.C."/>
            <person name="Gibbons H.S."/>
            <person name="Coyne S.R."/>
            <person name="Lo C.C."/>
            <person name="Meincke L."/>
            <person name="Munk A.C."/>
            <person name="Koroleva G.I."/>
            <person name="Rosenzweig C.N."/>
            <person name="Palacios G.F."/>
            <person name="Redden C.L."/>
            <person name="Minogue T.D."/>
            <person name="Chain P.S."/>
        </authorList>
    </citation>
    <scope>NUCLEOTIDE SEQUENCE [LARGE SCALE GENOMIC DNA]</scope>
    <source>
        <strain evidence="2">ATCC 14581 / DSM 32 / JCM 2506 / NBRC 15308 / NCIMB 9376 / NCTC 10342 / NRRL B-14308 / VKM B-512</strain>
    </source>
</reference>
<proteinExistence type="predicted"/>
<accession>A0A0B6AGF9</accession>
<dbReference type="PANTHER" id="PTHR32097:SF15">
    <property type="entry name" value="STRESS RESPONSE PROTEIN SCP2"/>
    <property type="match status" value="1"/>
</dbReference>
<dbReference type="Pfam" id="PF02342">
    <property type="entry name" value="TerD"/>
    <property type="match status" value="1"/>
</dbReference>
<name>A0A0B6AGF9_PRIM2</name>
<evidence type="ECO:0000313" key="2">
    <source>
        <dbReference type="Proteomes" id="UP000031829"/>
    </source>
</evidence>
<dbReference type="InterPro" id="IPR003325">
    <property type="entry name" value="TerD"/>
</dbReference>
<dbReference type="KEGG" id="bmeg:BG04_5166"/>
<gene>
    <name evidence="1" type="primary">yceC</name>
    <name evidence="1" type="ORF">BG04_5166</name>
</gene>
<dbReference type="EMBL" id="CP009920">
    <property type="protein sequence ID" value="AJI22621.1"/>
    <property type="molecule type" value="Genomic_DNA"/>
</dbReference>
<dbReference type="CDD" id="cd06974">
    <property type="entry name" value="TerD_like"/>
    <property type="match status" value="1"/>
</dbReference>
<protein>
    <submittedName>
        <fullName evidence="1">Stress response protein SCP2</fullName>
    </submittedName>
</protein>
<evidence type="ECO:0000313" key="1">
    <source>
        <dbReference type="EMBL" id="AJI22621.1"/>
    </source>
</evidence>
<dbReference type="AlphaFoldDB" id="A0A0B6AGF9"/>
<dbReference type="HOGENOM" id="CLU_055120_2_0_9"/>
<dbReference type="PANTHER" id="PTHR32097">
    <property type="entry name" value="CAMP-BINDING PROTEIN 1-RELATED"/>
    <property type="match status" value="1"/>
</dbReference>
<dbReference type="RefSeq" id="WP_034651381.1">
    <property type="nucleotide sequence ID" value="NZ_BCVB01000010.1"/>
</dbReference>